<dbReference type="EMBL" id="CAWYQH010000035">
    <property type="protein sequence ID" value="CAK8676688.1"/>
    <property type="molecule type" value="Genomic_DNA"/>
</dbReference>
<keyword evidence="3" id="KW-1185">Reference proteome</keyword>
<accession>A0ABP0FAG2</accession>
<keyword evidence="1" id="KW-0812">Transmembrane</keyword>
<feature type="transmembrane region" description="Helical" evidence="1">
    <location>
        <begin position="87"/>
        <end position="115"/>
    </location>
</feature>
<feature type="transmembrane region" description="Helical" evidence="1">
    <location>
        <begin position="28"/>
        <end position="47"/>
    </location>
</feature>
<keyword evidence="1" id="KW-0472">Membrane</keyword>
<evidence type="ECO:0000256" key="1">
    <source>
        <dbReference type="SAM" id="Phobius"/>
    </source>
</evidence>
<name>A0ABP0FAG2_CLALP</name>
<proteinExistence type="predicted"/>
<protein>
    <submittedName>
        <fullName evidence="2">Uncharacterized protein</fullName>
    </submittedName>
</protein>
<sequence>MSLQDVSVRNKEQDAILYSFKGIGIAQLVLAVLLIIFCIVSLCVAAYCCYSPITMVSAGIWCNIWVFPAGLMSIAASKNVTSATVTWTMISSGVASFFIFVLVVIEIIAFIVSLANPYHDQLALLVIHMFMFSLAMAQLTLCVRSTFVFSRMYCSSPYQPMGLHNACCASCCIPRSQSMGYPQVLYTAINPKPHGS</sequence>
<organism evidence="2 3">
    <name type="scientific">Clavelina lepadiformis</name>
    <name type="common">Light-bulb sea squirt</name>
    <name type="synonym">Ascidia lepadiformis</name>
    <dbReference type="NCBI Taxonomy" id="159417"/>
    <lineage>
        <taxon>Eukaryota</taxon>
        <taxon>Metazoa</taxon>
        <taxon>Chordata</taxon>
        <taxon>Tunicata</taxon>
        <taxon>Ascidiacea</taxon>
        <taxon>Aplousobranchia</taxon>
        <taxon>Clavelinidae</taxon>
        <taxon>Clavelina</taxon>
    </lineage>
</organism>
<evidence type="ECO:0000313" key="2">
    <source>
        <dbReference type="EMBL" id="CAK8676688.1"/>
    </source>
</evidence>
<dbReference type="Proteomes" id="UP001642483">
    <property type="component" value="Unassembled WGS sequence"/>
</dbReference>
<evidence type="ECO:0000313" key="3">
    <source>
        <dbReference type="Proteomes" id="UP001642483"/>
    </source>
</evidence>
<reference evidence="2 3" key="1">
    <citation type="submission" date="2024-02" db="EMBL/GenBank/DDBJ databases">
        <authorList>
            <person name="Daric V."/>
            <person name="Darras S."/>
        </authorList>
    </citation>
    <scope>NUCLEOTIDE SEQUENCE [LARGE SCALE GENOMIC DNA]</scope>
</reference>
<gene>
    <name evidence="2" type="ORF">CVLEPA_LOCUS6136</name>
</gene>
<feature type="transmembrane region" description="Helical" evidence="1">
    <location>
        <begin position="121"/>
        <end position="143"/>
    </location>
</feature>
<keyword evidence="1" id="KW-1133">Transmembrane helix</keyword>
<comment type="caution">
    <text evidence="2">The sequence shown here is derived from an EMBL/GenBank/DDBJ whole genome shotgun (WGS) entry which is preliminary data.</text>
</comment>
<feature type="transmembrane region" description="Helical" evidence="1">
    <location>
        <begin position="53"/>
        <end position="75"/>
    </location>
</feature>